<dbReference type="GO" id="GO:0004672">
    <property type="term" value="F:protein kinase activity"/>
    <property type="evidence" value="ECO:0007669"/>
    <property type="project" value="InterPro"/>
</dbReference>
<dbReference type="Gene3D" id="1.10.510.10">
    <property type="entry name" value="Transferase(Phosphotransferase) domain 1"/>
    <property type="match status" value="1"/>
</dbReference>
<protein>
    <recommendedName>
        <fullName evidence="1">Protein kinase domain-containing protein</fullName>
    </recommendedName>
</protein>
<dbReference type="GO" id="GO:0005524">
    <property type="term" value="F:ATP binding"/>
    <property type="evidence" value="ECO:0007669"/>
    <property type="project" value="InterPro"/>
</dbReference>
<dbReference type="PANTHER" id="PTHR37542:SF1">
    <property type="entry name" value="PRION-INHIBITION AND PROPAGATION HELO DOMAIN-CONTAINING PROTEIN"/>
    <property type="match status" value="1"/>
</dbReference>
<dbReference type="RefSeq" id="XP_016250811.1">
    <property type="nucleotide sequence ID" value="XM_016393292.1"/>
</dbReference>
<dbReference type="AlphaFoldDB" id="A0A0D2CKM3"/>
<dbReference type="Gene3D" id="1.20.120.1020">
    <property type="entry name" value="Prion-inhibition and propagation, HeLo domain"/>
    <property type="match status" value="1"/>
</dbReference>
<reference evidence="2 3" key="1">
    <citation type="submission" date="2015-01" db="EMBL/GenBank/DDBJ databases">
        <title>The Genome Sequence of Cladophialophora immunda CBS83496.</title>
        <authorList>
            <consortium name="The Broad Institute Genomics Platform"/>
            <person name="Cuomo C."/>
            <person name="de Hoog S."/>
            <person name="Gorbushina A."/>
            <person name="Stielow B."/>
            <person name="Teixiera M."/>
            <person name="Abouelleil A."/>
            <person name="Chapman S.B."/>
            <person name="Priest M."/>
            <person name="Young S.K."/>
            <person name="Wortman J."/>
            <person name="Nusbaum C."/>
            <person name="Birren B."/>
        </authorList>
    </citation>
    <scope>NUCLEOTIDE SEQUENCE [LARGE SCALE GENOMIC DNA]</scope>
    <source>
        <strain evidence="2 3">CBS 83496</strain>
    </source>
</reference>
<dbReference type="GeneID" id="27345523"/>
<sequence>MPKEAEALRTALLMEYHRILNFADVAGLLELEYQQDLPTVLKTDKLLLVAVLSQIQNLMEDFAALNGRYDQLKDTDTPEQKQQSLATDLAKDFASITVKYERSAEKRTHLRGTNHVRAMVTNTKGIIMQPKRLWWVAFDADVFKALLGKLAGYNDFLVGILQDQHAQRVEETTRNTFIEMVQVRTSVDELKRLVTAAMVFAERETANRGITRGRAENDKILGSLASFKQSAILTSTPDAQRPPQYEELVRSAQKNRRPVSYNAALEQQKDGGRQDFISRRVNAKYASAEGSETLVWIEWKAYKTELDRSHQPQRMVPLKKNIQRVSELVTLLQMEKPKEFRVPQCLGFFDDNDDRDDDDEDDDNDHDRFGLIFEKAVQDKETDPPVSLYDAIHTLECPPLRDRIAIARGLASSILYLHAVGWLHRALRSDSVIFFREGSPFKKASFIKYHEPYLSNFEYARPERDGAATTATDSQLASNYFDLYRPPSYQGPFAQGNYRRSFDVYSFGILLLEIAAWQPIQDLVGMPGYQKANSDNLASIPGRALSSDLLSRIEQGMGKGYRTAIETCIRGEEALGLAPGDNESNALVAAKMQRAFTDKVLSAFEDVII</sequence>
<dbReference type="Pfam" id="PF14479">
    <property type="entry name" value="HeLo"/>
    <property type="match status" value="1"/>
</dbReference>
<accession>A0A0D2CKM3</accession>
<dbReference type="InterPro" id="IPR056002">
    <property type="entry name" value="DUF7580"/>
</dbReference>
<evidence type="ECO:0000313" key="3">
    <source>
        <dbReference type="Proteomes" id="UP000054466"/>
    </source>
</evidence>
<gene>
    <name evidence="2" type="ORF">PV07_06329</name>
</gene>
<dbReference type="PROSITE" id="PS50011">
    <property type="entry name" value="PROTEIN_KINASE_DOM"/>
    <property type="match status" value="1"/>
</dbReference>
<dbReference type="VEuPathDB" id="FungiDB:PV07_06329"/>
<evidence type="ECO:0000313" key="2">
    <source>
        <dbReference type="EMBL" id="KIW30595.1"/>
    </source>
</evidence>
<organism evidence="2 3">
    <name type="scientific">Cladophialophora immunda</name>
    <dbReference type="NCBI Taxonomy" id="569365"/>
    <lineage>
        <taxon>Eukaryota</taxon>
        <taxon>Fungi</taxon>
        <taxon>Dikarya</taxon>
        <taxon>Ascomycota</taxon>
        <taxon>Pezizomycotina</taxon>
        <taxon>Eurotiomycetes</taxon>
        <taxon>Chaetothyriomycetidae</taxon>
        <taxon>Chaetothyriales</taxon>
        <taxon>Herpotrichiellaceae</taxon>
        <taxon>Cladophialophora</taxon>
    </lineage>
</organism>
<dbReference type="EMBL" id="KN847042">
    <property type="protein sequence ID" value="KIW30595.1"/>
    <property type="molecule type" value="Genomic_DNA"/>
</dbReference>
<evidence type="ECO:0000259" key="1">
    <source>
        <dbReference type="PROSITE" id="PS50011"/>
    </source>
</evidence>
<feature type="domain" description="Protein kinase" evidence="1">
    <location>
        <begin position="281"/>
        <end position="609"/>
    </location>
</feature>
<proteinExistence type="predicted"/>
<dbReference type="SUPFAM" id="SSF56112">
    <property type="entry name" value="Protein kinase-like (PK-like)"/>
    <property type="match status" value="1"/>
</dbReference>
<dbReference type="InterPro" id="IPR000719">
    <property type="entry name" value="Prot_kinase_dom"/>
</dbReference>
<dbReference type="Pfam" id="PF24476">
    <property type="entry name" value="DUF7580"/>
    <property type="match status" value="1"/>
</dbReference>
<dbReference type="InterPro" id="IPR011009">
    <property type="entry name" value="Kinase-like_dom_sf"/>
</dbReference>
<dbReference type="OrthoDB" id="1911848at2759"/>
<dbReference type="STRING" id="569365.A0A0D2CKM3"/>
<dbReference type="InterPro" id="IPR029498">
    <property type="entry name" value="HeLo_dom"/>
</dbReference>
<dbReference type="HOGENOM" id="CLU_017444_1_0_1"/>
<name>A0A0D2CKM3_9EURO</name>
<dbReference type="Proteomes" id="UP000054466">
    <property type="component" value="Unassembled WGS sequence"/>
</dbReference>
<dbReference type="InterPro" id="IPR038305">
    <property type="entry name" value="HeLo_sf"/>
</dbReference>
<keyword evidence="3" id="KW-1185">Reference proteome</keyword>
<dbReference type="PANTHER" id="PTHR37542">
    <property type="entry name" value="HELO DOMAIN-CONTAINING PROTEIN-RELATED"/>
    <property type="match status" value="1"/>
</dbReference>